<feature type="domain" description="Phage tail collar" evidence="2">
    <location>
        <begin position="1"/>
        <end position="26"/>
    </location>
</feature>
<feature type="compositionally biased region" description="Polar residues" evidence="1">
    <location>
        <begin position="62"/>
        <end position="75"/>
    </location>
</feature>
<dbReference type="SUPFAM" id="SSF88874">
    <property type="entry name" value="Receptor-binding domain of short tail fibre protein gp12"/>
    <property type="match status" value="1"/>
</dbReference>
<dbReference type="AlphaFoldDB" id="A0A1Z8B1N8"/>
<dbReference type="EMBL" id="MAAX01000093">
    <property type="protein sequence ID" value="OUS16485.1"/>
    <property type="molecule type" value="Genomic_DNA"/>
</dbReference>
<feature type="compositionally biased region" description="Low complexity" evidence="1">
    <location>
        <begin position="76"/>
        <end position="90"/>
    </location>
</feature>
<reference evidence="4" key="1">
    <citation type="journal article" date="2017" name="Proc. Natl. Acad. Sci. U.S.A.">
        <title>Simulation of Deepwater Horizon oil plume reveals substrate specialization within a complex community of hydrocarbon-degraders.</title>
        <authorList>
            <person name="Hu P."/>
            <person name="Dubinsky E.A."/>
            <person name="Probst A.J."/>
            <person name="Wang J."/>
            <person name="Sieber C.M.K."/>
            <person name="Tom L.M."/>
            <person name="Gardinali P."/>
            <person name="Banfield J.F."/>
            <person name="Atlas R.M."/>
            <person name="Andersen G.L."/>
        </authorList>
    </citation>
    <scope>NUCLEOTIDE SEQUENCE [LARGE SCALE GENOMIC DNA]</scope>
</reference>
<dbReference type="RefSeq" id="WP_303686447.1">
    <property type="nucleotide sequence ID" value="NZ_MAAX01000093.1"/>
</dbReference>
<accession>A0A1Z8B1N8</accession>
<feature type="non-terminal residue" evidence="3">
    <location>
        <position position="1"/>
    </location>
</feature>
<dbReference type="Pfam" id="PF07484">
    <property type="entry name" value="Collar"/>
    <property type="match status" value="1"/>
</dbReference>
<gene>
    <name evidence="3" type="ORF">A9Q93_05725</name>
</gene>
<dbReference type="InterPro" id="IPR011083">
    <property type="entry name" value="Phage_tail_collar_dom"/>
</dbReference>
<organism evidence="3 4">
    <name type="scientific">Nonlabens dokdonensis</name>
    <dbReference type="NCBI Taxonomy" id="328515"/>
    <lineage>
        <taxon>Bacteria</taxon>
        <taxon>Pseudomonadati</taxon>
        <taxon>Bacteroidota</taxon>
        <taxon>Flavobacteriia</taxon>
        <taxon>Flavobacteriales</taxon>
        <taxon>Flavobacteriaceae</taxon>
        <taxon>Nonlabens</taxon>
    </lineage>
</organism>
<feature type="region of interest" description="Disordered" evidence="1">
    <location>
        <begin position="62"/>
        <end position="90"/>
    </location>
</feature>
<comment type="caution">
    <text evidence="3">The sequence shown here is derived from an EMBL/GenBank/DDBJ whole genome shotgun (WGS) entry which is preliminary data.</text>
</comment>
<dbReference type="Gene3D" id="3.90.1340.10">
    <property type="entry name" value="Phage tail collar domain"/>
    <property type="match status" value="1"/>
</dbReference>
<dbReference type="InterPro" id="IPR037053">
    <property type="entry name" value="Phage_tail_collar_dom_sf"/>
</dbReference>
<protein>
    <submittedName>
        <fullName evidence="3">Phage tail protein</fullName>
    </submittedName>
</protein>
<dbReference type="Proteomes" id="UP000196102">
    <property type="component" value="Unassembled WGS sequence"/>
</dbReference>
<sequence length="90" mass="9291">LFSILGTTYGGDGRTSFALPDLRGRAALHPGTGPGLTPRKLGQRSGTETATISVLQMPQHNHTATLDNGSASIKINTGDGTTNDPTGNFL</sequence>
<name>A0A1Z8B1N8_9FLAO</name>
<evidence type="ECO:0000259" key="2">
    <source>
        <dbReference type="Pfam" id="PF07484"/>
    </source>
</evidence>
<evidence type="ECO:0000256" key="1">
    <source>
        <dbReference type="SAM" id="MobiDB-lite"/>
    </source>
</evidence>
<evidence type="ECO:0000313" key="3">
    <source>
        <dbReference type="EMBL" id="OUS16485.1"/>
    </source>
</evidence>
<evidence type="ECO:0000313" key="4">
    <source>
        <dbReference type="Proteomes" id="UP000196102"/>
    </source>
</evidence>
<proteinExistence type="predicted"/>
<feature type="non-terminal residue" evidence="3">
    <location>
        <position position="90"/>
    </location>
</feature>